<accession>A0A197JHH7</accession>
<evidence type="ECO:0000313" key="2">
    <source>
        <dbReference type="Proteomes" id="UP000078512"/>
    </source>
</evidence>
<protein>
    <submittedName>
        <fullName evidence="1">Uncharacterized protein</fullName>
    </submittedName>
</protein>
<proteinExistence type="predicted"/>
<keyword evidence="2" id="KW-1185">Reference proteome</keyword>
<reference evidence="1 2" key="1">
    <citation type="submission" date="2016-05" db="EMBL/GenBank/DDBJ databases">
        <title>Genome sequencing reveals origins of a unique bacterial endosymbiosis in the earliest lineages of terrestrial Fungi.</title>
        <authorList>
            <consortium name="DOE Joint Genome Institute"/>
            <person name="Uehling J."/>
            <person name="Gryganskyi A."/>
            <person name="Hameed K."/>
            <person name="Tschaplinski T."/>
            <person name="Misztal P."/>
            <person name="Wu S."/>
            <person name="Desiro A."/>
            <person name="Vande Pol N."/>
            <person name="Du Z.-Y."/>
            <person name="Zienkiewicz A."/>
            <person name="Zienkiewicz K."/>
            <person name="Morin E."/>
            <person name="Tisserant E."/>
            <person name="Splivallo R."/>
            <person name="Hainaut M."/>
            <person name="Henrissat B."/>
            <person name="Ohm R."/>
            <person name="Kuo A."/>
            <person name="Yan J."/>
            <person name="Lipzen A."/>
            <person name="Nolan M."/>
            <person name="Labutti K."/>
            <person name="Barry K."/>
            <person name="Goldstein A."/>
            <person name="Labbe J."/>
            <person name="Schadt C."/>
            <person name="Tuskan G."/>
            <person name="Grigoriev I."/>
            <person name="Martin F."/>
            <person name="Vilgalys R."/>
            <person name="Bonito G."/>
        </authorList>
    </citation>
    <scope>NUCLEOTIDE SEQUENCE [LARGE SCALE GENOMIC DNA]</scope>
    <source>
        <strain evidence="1 2">AG-77</strain>
    </source>
</reference>
<dbReference type="Proteomes" id="UP000078512">
    <property type="component" value="Unassembled WGS sequence"/>
</dbReference>
<dbReference type="EMBL" id="KV442090">
    <property type="protein sequence ID" value="OAQ24637.1"/>
    <property type="molecule type" value="Genomic_DNA"/>
</dbReference>
<evidence type="ECO:0000313" key="1">
    <source>
        <dbReference type="EMBL" id="OAQ24637.1"/>
    </source>
</evidence>
<name>A0A197JHH7_9FUNG</name>
<organism evidence="1 2">
    <name type="scientific">Linnemannia elongata AG-77</name>
    <dbReference type="NCBI Taxonomy" id="1314771"/>
    <lineage>
        <taxon>Eukaryota</taxon>
        <taxon>Fungi</taxon>
        <taxon>Fungi incertae sedis</taxon>
        <taxon>Mucoromycota</taxon>
        <taxon>Mortierellomycotina</taxon>
        <taxon>Mortierellomycetes</taxon>
        <taxon>Mortierellales</taxon>
        <taxon>Mortierellaceae</taxon>
        <taxon>Linnemannia</taxon>
    </lineage>
</organism>
<dbReference type="AlphaFoldDB" id="A0A197JHH7"/>
<gene>
    <name evidence="1" type="ORF">K457DRAFT_23877</name>
</gene>
<sequence>MPSLHKIQHNERLCHMNLGLPQEFHINAVHGIALVPDNQTSTLKDSTQNDKPNPGVTTTFVALAENAAALARTKPALFARIQATYAEVVQGIRY</sequence>
<dbReference type="OrthoDB" id="44736at2759"/>